<organism evidence="2 3">
    <name type="scientific">Stylosanthes scabra</name>
    <dbReference type="NCBI Taxonomy" id="79078"/>
    <lineage>
        <taxon>Eukaryota</taxon>
        <taxon>Viridiplantae</taxon>
        <taxon>Streptophyta</taxon>
        <taxon>Embryophyta</taxon>
        <taxon>Tracheophyta</taxon>
        <taxon>Spermatophyta</taxon>
        <taxon>Magnoliopsida</taxon>
        <taxon>eudicotyledons</taxon>
        <taxon>Gunneridae</taxon>
        <taxon>Pentapetalae</taxon>
        <taxon>rosids</taxon>
        <taxon>fabids</taxon>
        <taxon>Fabales</taxon>
        <taxon>Fabaceae</taxon>
        <taxon>Papilionoideae</taxon>
        <taxon>50 kb inversion clade</taxon>
        <taxon>dalbergioids sensu lato</taxon>
        <taxon>Dalbergieae</taxon>
        <taxon>Pterocarpus clade</taxon>
        <taxon>Stylosanthes</taxon>
    </lineage>
</organism>
<comment type="caution">
    <text evidence="2">The sequence shown here is derived from an EMBL/GenBank/DDBJ whole genome shotgun (WGS) entry which is preliminary data.</text>
</comment>
<feature type="region of interest" description="Disordered" evidence="1">
    <location>
        <begin position="303"/>
        <end position="363"/>
    </location>
</feature>
<evidence type="ECO:0008006" key="4">
    <source>
        <dbReference type="Google" id="ProtNLM"/>
    </source>
</evidence>
<feature type="compositionally biased region" description="Polar residues" evidence="1">
    <location>
        <begin position="337"/>
        <end position="352"/>
    </location>
</feature>
<keyword evidence="3" id="KW-1185">Reference proteome</keyword>
<proteinExistence type="predicted"/>
<dbReference type="Proteomes" id="UP001341840">
    <property type="component" value="Unassembled WGS sequence"/>
</dbReference>
<name>A0ABU6VAV6_9FABA</name>
<protein>
    <recommendedName>
        <fullName evidence="4">Aminotransferase-like plant mobile domain-containing protein</fullName>
    </recommendedName>
</protein>
<feature type="region of interest" description="Disordered" evidence="1">
    <location>
        <begin position="257"/>
        <end position="279"/>
    </location>
</feature>
<evidence type="ECO:0000313" key="2">
    <source>
        <dbReference type="EMBL" id="MED6169610.1"/>
    </source>
</evidence>
<evidence type="ECO:0000313" key="3">
    <source>
        <dbReference type="Proteomes" id="UP001341840"/>
    </source>
</evidence>
<evidence type="ECO:0000256" key="1">
    <source>
        <dbReference type="SAM" id="MobiDB-lite"/>
    </source>
</evidence>
<gene>
    <name evidence="2" type="ORF">PIB30_022828</name>
</gene>
<accession>A0ABU6VAV6</accession>
<sequence length="363" mass="40964">MSVAACGTSRRTCQRYRETPVGVVPGDVRGATRDRRSGCLHHDVLMVQEQLFLGTRQQLVFTFDVSLLLSPSTTLVDTAGDPQFLPGCTGVSGEQPTRTSSSWQSRWIFFRAGYFDGFRPLDCMGSTPLSGHWPSGNTIFLMWGRYLPNSDEKVPRVLHYMKQLDLMPFREMDVVEAVLDRSILQDDHRALWCSIVPLIYFGTIEWHQLFEVALSDNPGSSADFLWWWYLAARRYLVPAGPYHHLPADEIPVEATQKQLASHPERPTVPDVPDNRRSGRRMMVGTRPTARDWQWLDDMIGEDASAERSTQKIRRMPESYGRRRGGRGGRGRGEGGDTTPTLQTQGAWCQHQSGGRGRGDEHTG</sequence>
<feature type="compositionally biased region" description="Basic and acidic residues" evidence="1">
    <location>
        <begin position="304"/>
        <end position="320"/>
    </location>
</feature>
<dbReference type="EMBL" id="JASCZI010151113">
    <property type="protein sequence ID" value="MED6169610.1"/>
    <property type="molecule type" value="Genomic_DNA"/>
</dbReference>
<reference evidence="2 3" key="1">
    <citation type="journal article" date="2023" name="Plants (Basel)">
        <title>Bridging the Gap: Combining Genomics and Transcriptomics Approaches to Understand Stylosanthes scabra, an Orphan Legume from the Brazilian Caatinga.</title>
        <authorList>
            <person name="Ferreira-Neto J.R.C."/>
            <person name="da Silva M.D."/>
            <person name="Binneck E."/>
            <person name="de Melo N.F."/>
            <person name="da Silva R.H."/>
            <person name="de Melo A.L.T.M."/>
            <person name="Pandolfi V."/>
            <person name="Bustamante F.O."/>
            <person name="Brasileiro-Vidal A.C."/>
            <person name="Benko-Iseppon A.M."/>
        </authorList>
    </citation>
    <scope>NUCLEOTIDE SEQUENCE [LARGE SCALE GENOMIC DNA]</scope>
    <source>
        <tissue evidence="2">Leaves</tissue>
    </source>
</reference>
<feature type="compositionally biased region" description="Basic and acidic residues" evidence="1">
    <location>
        <begin position="262"/>
        <end position="276"/>
    </location>
</feature>